<dbReference type="InterPro" id="IPR057082">
    <property type="entry name" value="PH_C"/>
</dbReference>
<reference evidence="3" key="1">
    <citation type="journal article" date="2021" name="Nat. Commun.">
        <title>Genetic determinants of endophytism in the Arabidopsis root mycobiome.</title>
        <authorList>
            <person name="Mesny F."/>
            <person name="Miyauchi S."/>
            <person name="Thiergart T."/>
            <person name="Pickel B."/>
            <person name="Atanasova L."/>
            <person name="Karlsson M."/>
            <person name="Huettel B."/>
            <person name="Barry K.W."/>
            <person name="Haridas S."/>
            <person name="Chen C."/>
            <person name="Bauer D."/>
            <person name="Andreopoulos W."/>
            <person name="Pangilinan J."/>
            <person name="LaButti K."/>
            <person name="Riley R."/>
            <person name="Lipzen A."/>
            <person name="Clum A."/>
            <person name="Drula E."/>
            <person name="Henrissat B."/>
            <person name="Kohler A."/>
            <person name="Grigoriev I.V."/>
            <person name="Martin F.M."/>
            <person name="Hacquard S."/>
        </authorList>
    </citation>
    <scope>NUCLEOTIDE SEQUENCE</scope>
    <source>
        <strain evidence="3">MPI-CAGE-CH-0235</strain>
    </source>
</reference>
<gene>
    <name evidence="3" type="ORF">B0I35DRAFT_404185</name>
</gene>
<dbReference type="Pfam" id="PF23074">
    <property type="entry name" value="PH_FT_N"/>
    <property type="match status" value="1"/>
</dbReference>
<evidence type="ECO:0000259" key="2">
    <source>
        <dbReference type="Pfam" id="PF23076"/>
    </source>
</evidence>
<dbReference type="AlphaFoldDB" id="A0A8K0WX56"/>
<evidence type="ECO:0000259" key="1">
    <source>
        <dbReference type="Pfam" id="PF23074"/>
    </source>
</evidence>
<proteinExistence type="predicted"/>
<dbReference type="EMBL" id="JAGPNK010000001">
    <property type="protein sequence ID" value="KAH7328890.1"/>
    <property type="molecule type" value="Genomic_DNA"/>
</dbReference>
<dbReference type="OrthoDB" id="5345571at2759"/>
<evidence type="ECO:0000313" key="4">
    <source>
        <dbReference type="Proteomes" id="UP000813444"/>
    </source>
</evidence>
<keyword evidence="4" id="KW-1185">Reference proteome</keyword>
<protein>
    <submittedName>
        <fullName evidence="3">Uncharacterized protein</fullName>
    </submittedName>
</protein>
<organism evidence="3 4">
    <name type="scientific">Stachybotrys elegans</name>
    <dbReference type="NCBI Taxonomy" id="80388"/>
    <lineage>
        <taxon>Eukaryota</taxon>
        <taxon>Fungi</taxon>
        <taxon>Dikarya</taxon>
        <taxon>Ascomycota</taxon>
        <taxon>Pezizomycotina</taxon>
        <taxon>Sordariomycetes</taxon>
        <taxon>Hypocreomycetidae</taxon>
        <taxon>Hypocreales</taxon>
        <taxon>Stachybotryaceae</taxon>
        <taxon>Stachybotrys</taxon>
    </lineage>
</organism>
<feature type="domain" description="PH" evidence="1">
    <location>
        <begin position="237"/>
        <end position="355"/>
    </location>
</feature>
<dbReference type="Pfam" id="PF23076">
    <property type="entry name" value="PH_FT_C"/>
    <property type="match status" value="1"/>
</dbReference>
<feature type="domain" description="PH" evidence="2">
    <location>
        <begin position="356"/>
        <end position="468"/>
    </location>
</feature>
<comment type="caution">
    <text evidence="3">The sequence shown here is derived from an EMBL/GenBank/DDBJ whole genome shotgun (WGS) entry which is preliminary data.</text>
</comment>
<name>A0A8K0WX56_9HYPO</name>
<dbReference type="Proteomes" id="UP000813444">
    <property type="component" value="Unassembled WGS sequence"/>
</dbReference>
<evidence type="ECO:0000313" key="3">
    <source>
        <dbReference type="EMBL" id="KAH7328890.1"/>
    </source>
</evidence>
<sequence length="484" mass="55665">MEFAMIEIDQASPVEAHLLRGCCMEAERADIVFFRLEGLKDALGAAGHPHLNATIEEIHNTSRLLRELADLSQVHQDRVAVTLDHLNILLPCLSRSLRDITSFYEDKTISKQNRWRKMYHSMTKEANGLLLPQRFILYNRYLLLLRDLLARSPSFDLNAMENLRTQILKLREARGIPPPPVQVGPIVRYDSLATPDVGPPVHWAEQIFSLPLPSRTGFRNQHVSKSLGPHRPWGHLNIPPGSKVLFRRSFNDDKIALIVFIDSRDKCPYFLVRTFHMGGPWYSVFGAHELCIDRDGSSLRLKRWSKTENCSKLWAILYFVTWEELVLMYCTFLSLKAFNTLTVGLAAEDYHMHGEKKLFQATIIDDGYKHSLIVYRDRVTRGLRLHAAVWGGELRQCPVWTAFITHQAASPTWIKRASRHKIRLADIQLYVFCQKYQQQNQRRGAAGAFEIYFVSEEASIRFKDLFHPPTEDEANESPVSPTMS</sequence>
<accession>A0A8K0WX56</accession>
<dbReference type="InterPro" id="IPR057081">
    <property type="entry name" value="PH_N"/>
</dbReference>